<dbReference type="SMR" id="A0A8T3C4L5"/>
<evidence type="ECO:0000313" key="3">
    <source>
        <dbReference type="Proteomes" id="UP000829196"/>
    </source>
</evidence>
<proteinExistence type="predicted"/>
<dbReference type="InterPro" id="IPR058922">
    <property type="entry name" value="WHD_DRP"/>
</dbReference>
<organism evidence="2 3">
    <name type="scientific">Dendrobium nobile</name>
    <name type="common">Orchid</name>
    <dbReference type="NCBI Taxonomy" id="94219"/>
    <lineage>
        <taxon>Eukaryota</taxon>
        <taxon>Viridiplantae</taxon>
        <taxon>Streptophyta</taxon>
        <taxon>Embryophyta</taxon>
        <taxon>Tracheophyta</taxon>
        <taxon>Spermatophyta</taxon>
        <taxon>Magnoliopsida</taxon>
        <taxon>Liliopsida</taxon>
        <taxon>Asparagales</taxon>
        <taxon>Orchidaceae</taxon>
        <taxon>Epidendroideae</taxon>
        <taxon>Malaxideae</taxon>
        <taxon>Dendrobiinae</taxon>
        <taxon>Dendrobium</taxon>
    </lineage>
</organism>
<dbReference type="EMBL" id="JAGYWB010000004">
    <property type="protein sequence ID" value="KAI0524478.1"/>
    <property type="molecule type" value="Genomic_DNA"/>
</dbReference>
<dbReference type="OrthoDB" id="695281at2759"/>
<accession>A0A8T3C4L5</accession>
<dbReference type="AlphaFoldDB" id="A0A8T3C4L5"/>
<protein>
    <recommendedName>
        <fullName evidence="1">Disease resistance protein winged helix domain-containing protein</fullName>
    </recommendedName>
</protein>
<name>A0A8T3C4L5_DENNO</name>
<dbReference type="PANTHER" id="PTHR23155">
    <property type="entry name" value="DISEASE RESISTANCE PROTEIN RP"/>
    <property type="match status" value="1"/>
</dbReference>
<reference evidence="2" key="1">
    <citation type="journal article" date="2022" name="Front. Genet.">
        <title>Chromosome-Scale Assembly of the Dendrobium nobile Genome Provides Insights Into the Molecular Mechanism of the Biosynthesis of the Medicinal Active Ingredient of Dendrobium.</title>
        <authorList>
            <person name="Xu Q."/>
            <person name="Niu S.-C."/>
            <person name="Li K.-L."/>
            <person name="Zheng P.-J."/>
            <person name="Zhang X.-J."/>
            <person name="Jia Y."/>
            <person name="Liu Y."/>
            <person name="Niu Y.-X."/>
            <person name="Yu L.-H."/>
            <person name="Chen D.-F."/>
            <person name="Zhang G.-Q."/>
        </authorList>
    </citation>
    <scope>NUCLEOTIDE SEQUENCE</scope>
    <source>
        <tissue evidence="2">Leaf</tissue>
    </source>
</reference>
<dbReference type="PANTHER" id="PTHR23155:SF1205">
    <property type="entry name" value="DISEASE RESISTANCE PROTEIN RPM1"/>
    <property type="match status" value="1"/>
</dbReference>
<evidence type="ECO:0000313" key="2">
    <source>
        <dbReference type="EMBL" id="KAI0524478.1"/>
    </source>
</evidence>
<dbReference type="GO" id="GO:0098542">
    <property type="term" value="P:defense response to other organism"/>
    <property type="evidence" value="ECO:0007669"/>
    <property type="project" value="TreeGrafter"/>
</dbReference>
<feature type="domain" description="Disease resistance protein winged helix" evidence="1">
    <location>
        <begin position="1"/>
        <end position="63"/>
    </location>
</feature>
<evidence type="ECO:0000259" key="1">
    <source>
        <dbReference type="Pfam" id="PF23559"/>
    </source>
</evidence>
<keyword evidence="3" id="KW-1185">Reference proteome</keyword>
<sequence>MFPEDHEFDKYDLVRMLIALGFIQPSQAMTMEDIGGRDFDVLVKKALFEMIGDDYKMHDLIHESTSKFFAQEFGKLVDNEEESSLKIFETIRYLSVQTINPNILRKIEKFKHLHSLFLFYEISNHDLCSSLIEIFKASDACMYYTYVYYAYV</sequence>
<dbReference type="Pfam" id="PF23559">
    <property type="entry name" value="WHD_DRP"/>
    <property type="match status" value="1"/>
</dbReference>
<dbReference type="InterPro" id="IPR044974">
    <property type="entry name" value="Disease_R_plants"/>
</dbReference>
<comment type="caution">
    <text evidence="2">The sequence shown here is derived from an EMBL/GenBank/DDBJ whole genome shotgun (WGS) entry which is preliminary data.</text>
</comment>
<dbReference type="Proteomes" id="UP000829196">
    <property type="component" value="Unassembled WGS sequence"/>
</dbReference>
<gene>
    <name evidence="2" type="ORF">KFK09_003848</name>
</gene>